<dbReference type="EMBL" id="SIHJ01000002">
    <property type="protein sequence ID" value="TWT33800.1"/>
    <property type="molecule type" value="Genomic_DNA"/>
</dbReference>
<evidence type="ECO:0000256" key="2">
    <source>
        <dbReference type="ARBA" id="ARBA00022741"/>
    </source>
</evidence>
<keyword evidence="1" id="KW-0813">Transport</keyword>
<evidence type="ECO:0000256" key="1">
    <source>
        <dbReference type="ARBA" id="ARBA00022448"/>
    </source>
</evidence>
<dbReference type="InterPro" id="IPR017871">
    <property type="entry name" value="ABC_transporter-like_CS"/>
</dbReference>
<gene>
    <name evidence="5" type="ORF">KOR34_36340</name>
</gene>
<feature type="domain" description="ABC transporter" evidence="4">
    <location>
        <begin position="21"/>
        <end position="246"/>
    </location>
</feature>
<keyword evidence="2" id="KW-0547">Nucleotide-binding</keyword>
<organism evidence="5 6">
    <name type="scientific">Posidoniimonas corsicana</name>
    <dbReference type="NCBI Taxonomy" id="1938618"/>
    <lineage>
        <taxon>Bacteria</taxon>
        <taxon>Pseudomonadati</taxon>
        <taxon>Planctomycetota</taxon>
        <taxon>Planctomycetia</taxon>
        <taxon>Pirellulales</taxon>
        <taxon>Lacipirellulaceae</taxon>
        <taxon>Posidoniimonas</taxon>
    </lineage>
</organism>
<proteinExistence type="predicted"/>
<dbReference type="GO" id="GO:0005886">
    <property type="term" value="C:plasma membrane"/>
    <property type="evidence" value="ECO:0007669"/>
    <property type="project" value="TreeGrafter"/>
</dbReference>
<dbReference type="Pfam" id="PF00005">
    <property type="entry name" value="ABC_tran"/>
    <property type="match status" value="1"/>
</dbReference>
<dbReference type="SMART" id="SM00382">
    <property type="entry name" value="AAA"/>
    <property type="match status" value="1"/>
</dbReference>
<dbReference type="SUPFAM" id="SSF52540">
    <property type="entry name" value="P-loop containing nucleoside triphosphate hydrolases"/>
    <property type="match status" value="1"/>
</dbReference>
<dbReference type="GO" id="GO:0005524">
    <property type="term" value="F:ATP binding"/>
    <property type="evidence" value="ECO:0007669"/>
    <property type="project" value="UniProtKB-KW"/>
</dbReference>
<dbReference type="InterPro" id="IPR015854">
    <property type="entry name" value="ABC_transpr_LolD-like"/>
</dbReference>
<dbReference type="CDD" id="cd03255">
    <property type="entry name" value="ABC_MJ0796_LolCDE_FtsE"/>
    <property type="match status" value="1"/>
</dbReference>
<dbReference type="PANTHER" id="PTHR24220">
    <property type="entry name" value="IMPORT ATP-BINDING PROTEIN"/>
    <property type="match status" value="1"/>
</dbReference>
<comment type="caution">
    <text evidence="5">The sequence shown here is derived from an EMBL/GenBank/DDBJ whole genome shotgun (WGS) entry which is preliminary data.</text>
</comment>
<dbReference type="Gene3D" id="3.40.50.300">
    <property type="entry name" value="P-loop containing nucleotide triphosphate hydrolases"/>
    <property type="match status" value="1"/>
</dbReference>
<dbReference type="AlphaFoldDB" id="A0A5C5V6S9"/>
<sequence length="246" mass="26620">MSRSTQVIEREQPDRLADAAVVLSGVAKSFTRGSATTQVLRSIDLRIEPGECVYLLGPSGSGKTTLMSIIGCLLTPDAGDVRVLGQDVLGLSLEQRARLRRRSLGFIFQRFHLIRGLTAIENVATPLRLDGQNSRDAEEKALWLLERVGIADKAREAPQRLSVGQCQRIAVARAVAADPQLVLADEPTASLDAESGKQAMRLLRELTVEEGKTLIIVTHDHRILPSGGAADRIVSMDSGRLVHSTA</sequence>
<evidence type="ECO:0000256" key="3">
    <source>
        <dbReference type="ARBA" id="ARBA00022840"/>
    </source>
</evidence>
<dbReference type="InterPro" id="IPR027417">
    <property type="entry name" value="P-loop_NTPase"/>
</dbReference>
<dbReference type="PANTHER" id="PTHR24220:SF659">
    <property type="entry name" value="TRANSPORTER, PUTATIVE-RELATED"/>
    <property type="match status" value="1"/>
</dbReference>
<keyword evidence="6" id="KW-1185">Reference proteome</keyword>
<reference evidence="5 6" key="1">
    <citation type="submission" date="2019-02" db="EMBL/GenBank/DDBJ databases">
        <title>Deep-cultivation of Planctomycetes and their phenomic and genomic characterization uncovers novel biology.</title>
        <authorList>
            <person name="Wiegand S."/>
            <person name="Jogler M."/>
            <person name="Boedeker C."/>
            <person name="Pinto D."/>
            <person name="Vollmers J."/>
            <person name="Rivas-Marin E."/>
            <person name="Kohn T."/>
            <person name="Peeters S.H."/>
            <person name="Heuer A."/>
            <person name="Rast P."/>
            <person name="Oberbeckmann S."/>
            <person name="Bunk B."/>
            <person name="Jeske O."/>
            <person name="Meyerdierks A."/>
            <person name="Storesund J.E."/>
            <person name="Kallscheuer N."/>
            <person name="Luecker S."/>
            <person name="Lage O.M."/>
            <person name="Pohl T."/>
            <person name="Merkel B.J."/>
            <person name="Hornburger P."/>
            <person name="Mueller R.-W."/>
            <person name="Bruemmer F."/>
            <person name="Labrenz M."/>
            <person name="Spormann A.M."/>
            <person name="Op Den Camp H."/>
            <person name="Overmann J."/>
            <person name="Amann R."/>
            <person name="Jetten M.S.M."/>
            <person name="Mascher T."/>
            <person name="Medema M.H."/>
            <person name="Devos D.P."/>
            <person name="Kaster A.-K."/>
            <person name="Ovreas L."/>
            <person name="Rohde M."/>
            <person name="Galperin M.Y."/>
            <person name="Jogler C."/>
        </authorList>
    </citation>
    <scope>NUCLEOTIDE SEQUENCE [LARGE SCALE GENOMIC DNA]</scope>
    <source>
        <strain evidence="5 6">KOR34</strain>
    </source>
</reference>
<dbReference type="InterPro" id="IPR017911">
    <property type="entry name" value="MacB-like_ATP-bd"/>
</dbReference>
<accession>A0A5C5V6S9</accession>
<keyword evidence="3 5" id="KW-0067">ATP-binding</keyword>
<evidence type="ECO:0000313" key="6">
    <source>
        <dbReference type="Proteomes" id="UP000316714"/>
    </source>
</evidence>
<dbReference type="InterPro" id="IPR003439">
    <property type="entry name" value="ABC_transporter-like_ATP-bd"/>
</dbReference>
<evidence type="ECO:0000259" key="4">
    <source>
        <dbReference type="PROSITE" id="PS50893"/>
    </source>
</evidence>
<dbReference type="OrthoDB" id="2151853at2"/>
<name>A0A5C5V6S9_9BACT</name>
<dbReference type="GO" id="GO:0016887">
    <property type="term" value="F:ATP hydrolysis activity"/>
    <property type="evidence" value="ECO:0007669"/>
    <property type="project" value="InterPro"/>
</dbReference>
<dbReference type="InterPro" id="IPR003593">
    <property type="entry name" value="AAA+_ATPase"/>
</dbReference>
<protein>
    <submittedName>
        <fullName evidence="5">Putative ABC transporter ATP-binding protein/MT1014</fullName>
    </submittedName>
</protein>
<dbReference type="PROSITE" id="PS50893">
    <property type="entry name" value="ABC_TRANSPORTER_2"/>
    <property type="match status" value="1"/>
</dbReference>
<dbReference type="PROSITE" id="PS00211">
    <property type="entry name" value="ABC_TRANSPORTER_1"/>
    <property type="match status" value="1"/>
</dbReference>
<dbReference type="RefSeq" id="WP_146566726.1">
    <property type="nucleotide sequence ID" value="NZ_SIHJ01000002.1"/>
</dbReference>
<dbReference type="Proteomes" id="UP000316714">
    <property type="component" value="Unassembled WGS sequence"/>
</dbReference>
<evidence type="ECO:0000313" key="5">
    <source>
        <dbReference type="EMBL" id="TWT33800.1"/>
    </source>
</evidence>
<dbReference type="GO" id="GO:0022857">
    <property type="term" value="F:transmembrane transporter activity"/>
    <property type="evidence" value="ECO:0007669"/>
    <property type="project" value="TreeGrafter"/>
</dbReference>